<dbReference type="PANTHER" id="PTHR47260">
    <property type="entry name" value="UPF0644 PROTEIN PB2B4.06"/>
    <property type="match status" value="1"/>
</dbReference>
<dbReference type="Proteomes" id="UP000014074">
    <property type="component" value="Unassembled WGS sequence"/>
</dbReference>
<accession>R8BQW5</accession>
<feature type="compositionally biased region" description="Low complexity" evidence="1">
    <location>
        <begin position="9"/>
        <end position="26"/>
    </location>
</feature>
<evidence type="ECO:0000256" key="2">
    <source>
        <dbReference type="SAM" id="Phobius"/>
    </source>
</evidence>
<name>R8BQW5_PHAM7</name>
<dbReference type="EMBL" id="KB932984">
    <property type="protein sequence ID" value="EOO01680.1"/>
    <property type="molecule type" value="Genomic_DNA"/>
</dbReference>
<dbReference type="CDD" id="cd03443">
    <property type="entry name" value="PaaI_thioesterase"/>
    <property type="match status" value="1"/>
</dbReference>
<keyword evidence="5" id="KW-1185">Reference proteome</keyword>
<dbReference type="HOGENOM" id="CLU_052827_0_2_1"/>
<keyword evidence="2" id="KW-1133">Transmembrane helix</keyword>
<dbReference type="InterPro" id="IPR006683">
    <property type="entry name" value="Thioestr_dom"/>
</dbReference>
<dbReference type="OrthoDB" id="506431at2759"/>
<keyword evidence="2" id="KW-0812">Transmembrane</keyword>
<proteinExistence type="predicted"/>
<dbReference type="InterPro" id="IPR029069">
    <property type="entry name" value="HotDog_dom_sf"/>
</dbReference>
<dbReference type="PANTHER" id="PTHR47260:SF1">
    <property type="entry name" value="UPF0644 PROTEIN PB2B4.06"/>
    <property type="match status" value="1"/>
</dbReference>
<dbReference type="InterPro" id="IPR052061">
    <property type="entry name" value="PTE-AB_protein"/>
</dbReference>
<dbReference type="Gene3D" id="3.10.129.10">
    <property type="entry name" value="Hotdog Thioesterase"/>
    <property type="match status" value="1"/>
</dbReference>
<dbReference type="GeneID" id="19323174"/>
<feature type="domain" description="Thioesterase" evidence="3">
    <location>
        <begin position="162"/>
        <end position="202"/>
    </location>
</feature>
<keyword evidence="2" id="KW-0472">Membrane</keyword>
<protein>
    <submittedName>
        <fullName evidence="4">Putative thioesterase family protein</fullName>
    </submittedName>
</protein>
<evidence type="ECO:0000256" key="1">
    <source>
        <dbReference type="SAM" id="MobiDB-lite"/>
    </source>
</evidence>
<evidence type="ECO:0000313" key="5">
    <source>
        <dbReference type="Proteomes" id="UP000014074"/>
    </source>
</evidence>
<evidence type="ECO:0000313" key="4">
    <source>
        <dbReference type="EMBL" id="EOO01680.1"/>
    </source>
</evidence>
<sequence length="270" mass="28865">MIQEQRRYQSQAQDAALDPSAAAKQQVSEAAEQTKKPRSRRRIISALIFLLVGTAAGSSVRLLLDPPTPPLPGTKEDGYTIEVIRSQAAQLPVVKSLSADPAWESWPAYTGLPADHLTKRLTSGPLAGSRGLGAYQQIFHNASTGEVVTVLWFGPGTAGWPGVVHGGTIATILDENCGRCAAQRLPGGTGVTARLELNYLAPTLSNGFYVVRALPMLDGDLADETERSKSGRKIWVRGCLENTNGKVCVEAKALFVAPKGYKLPSIKEGF</sequence>
<reference evidence="5" key="1">
    <citation type="journal article" date="2013" name="Genome Announc.">
        <title>Draft genome sequence of the ascomycete Phaeoacremonium aleophilum strain UCR-PA7, a causal agent of the esca disease complex in grapevines.</title>
        <authorList>
            <person name="Blanco-Ulate B."/>
            <person name="Rolshausen P."/>
            <person name="Cantu D."/>
        </authorList>
    </citation>
    <scope>NUCLEOTIDE SEQUENCE [LARGE SCALE GENOMIC DNA]</scope>
    <source>
        <strain evidence="5">UCR-PA7</strain>
    </source>
</reference>
<dbReference type="RefSeq" id="XP_007913622.1">
    <property type="nucleotide sequence ID" value="XM_007915431.1"/>
</dbReference>
<evidence type="ECO:0000259" key="3">
    <source>
        <dbReference type="Pfam" id="PF03061"/>
    </source>
</evidence>
<dbReference type="Pfam" id="PF03061">
    <property type="entry name" value="4HBT"/>
    <property type="match status" value="1"/>
</dbReference>
<dbReference type="KEGG" id="tmn:UCRPA7_2880"/>
<dbReference type="SUPFAM" id="SSF54637">
    <property type="entry name" value="Thioesterase/thiol ester dehydrase-isomerase"/>
    <property type="match status" value="1"/>
</dbReference>
<organism evidence="4 5">
    <name type="scientific">Phaeoacremonium minimum (strain UCR-PA7)</name>
    <name type="common">Esca disease fungus</name>
    <name type="synonym">Togninia minima</name>
    <dbReference type="NCBI Taxonomy" id="1286976"/>
    <lineage>
        <taxon>Eukaryota</taxon>
        <taxon>Fungi</taxon>
        <taxon>Dikarya</taxon>
        <taxon>Ascomycota</taxon>
        <taxon>Pezizomycotina</taxon>
        <taxon>Sordariomycetes</taxon>
        <taxon>Sordariomycetidae</taxon>
        <taxon>Togniniales</taxon>
        <taxon>Togniniaceae</taxon>
        <taxon>Phaeoacremonium</taxon>
    </lineage>
</organism>
<feature type="region of interest" description="Disordered" evidence="1">
    <location>
        <begin position="1"/>
        <end position="36"/>
    </location>
</feature>
<feature type="transmembrane region" description="Helical" evidence="2">
    <location>
        <begin position="43"/>
        <end position="64"/>
    </location>
</feature>
<gene>
    <name evidence="4" type="ORF">UCRPA7_2880</name>
</gene>
<dbReference type="eggNOG" id="KOG4781">
    <property type="taxonomic scope" value="Eukaryota"/>
</dbReference>
<dbReference type="AlphaFoldDB" id="R8BQW5"/>